<dbReference type="AlphaFoldDB" id="A0A6B0UV46"/>
<accession>A0A6B0UV46</accession>
<organism evidence="1">
    <name type="scientific">Ixodes ricinus</name>
    <name type="common">Common tick</name>
    <name type="synonym">Acarus ricinus</name>
    <dbReference type="NCBI Taxonomy" id="34613"/>
    <lineage>
        <taxon>Eukaryota</taxon>
        <taxon>Metazoa</taxon>
        <taxon>Ecdysozoa</taxon>
        <taxon>Arthropoda</taxon>
        <taxon>Chelicerata</taxon>
        <taxon>Arachnida</taxon>
        <taxon>Acari</taxon>
        <taxon>Parasitiformes</taxon>
        <taxon>Ixodida</taxon>
        <taxon>Ixodoidea</taxon>
        <taxon>Ixodidae</taxon>
        <taxon>Ixodinae</taxon>
        <taxon>Ixodes</taxon>
    </lineage>
</organism>
<name>A0A6B0UV46_IXORI</name>
<reference evidence="1" key="1">
    <citation type="submission" date="2019-12" db="EMBL/GenBank/DDBJ databases">
        <title>An insight into the sialome of adult female Ixodes ricinus ticks feeding for 6 days.</title>
        <authorList>
            <person name="Perner J."/>
            <person name="Ribeiro J.M.C."/>
        </authorList>
    </citation>
    <scope>NUCLEOTIDE SEQUENCE</scope>
    <source>
        <strain evidence="1">Semi-engorged</strain>
        <tissue evidence="1">Salivary glands</tissue>
    </source>
</reference>
<sequence>MPTTQETWGVAFRVCASILSSTFLPATFAISLGTCHSPYLHRTFRGKGGSVGALQSFRSRLARKLGGTKGCADGASGLCGLHLEGGGVEAVPGVSADQAQHGPLPGAGLGRLQLVQGAHVEEETFVEAQRGVRAHGGLEQGHRVS</sequence>
<dbReference type="EMBL" id="GIFC01011311">
    <property type="protein sequence ID" value="MXU93394.1"/>
    <property type="molecule type" value="Transcribed_RNA"/>
</dbReference>
<proteinExistence type="predicted"/>
<protein>
    <submittedName>
        <fullName evidence="1">Putative secreted protein</fullName>
    </submittedName>
</protein>
<evidence type="ECO:0000313" key="1">
    <source>
        <dbReference type="EMBL" id="MXU93394.1"/>
    </source>
</evidence>